<dbReference type="InterPro" id="IPR048312">
    <property type="entry name" value="ExsD_C"/>
</dbReference>
<dbReference type="InterPro" id="IPR043101">
    <property type="entry name" value="ExsD_dom1"/>
</dbReference>
<dbReference type="Pfam" id="PF20905">
    <property type="entry name" value="ExsD_C"/>
    <property type="match status" value="1"/>
</dbReference>
<dbReference type="InterPro" id="IPR031835">
    <property type="entry name" value="ExsD_N"/>
</dbReference>
<dbReference type="InterPro" id="IPR048311">
    <property type="entry name" value="ExsD_M"/>
</dbReference>
<dbReference type="Proteomes" id="UP000036325">
    <property type="component" value="Unassembled WGS sequence"/>
</dbReference>
<protein>
    <submittedName>
        <fullName evidence="4">ExsD</fullName>
    </submittedName>
</protein>
<name>A0A0J6II19_9PSED</name>
<feature type="domain" description="Antiactivator protein ExsD N-terminal" evidence="1">
    <location>
        <begin position="42"/>
        <end position="98"/>
    </location>
</feature>
<evidence type="ECO:0000313" key="4">
    <source>
        <dbReference type="EMBL" id="KMN14275.1"/>
    </source>
</evidence>
<dbReference type="STRING" id="1608994.TU86_09785"/>
<reference evidence="4 5" key="1">
    <citation type="submission" date="2015-02" db="EMBL/GenBank/DDBJ databases">
        <title>Pseudomonas helleri sp. nov. and Pseudomonas weihenstephanensis sp. nov., isolated from raw cows milk.</title>
        <authorList>
            <person name="von Neubeck M."/>
            <person name="Huptas C."/>
            <person name="Wenning M."/>
            <person name="Scherer S."/>
        </authorList>
    </citation>
    <scope>NUCLEOTIDE SEQUENCE [LARGE SCALE GENOMIC DNA]</scope>
    <source>
        <strain evidence="4 5">DSM 29166</strain>
    </source>
</reference>
<feature type="domain" description="Antiactivator protein ExsD C-terminal" evidence="3">
    <location>
        <begin position="215"/>
        <end position="274"/>
    </location>
</feature>
<accession>A0A0J6II19</accession>
<feature type="domain" description="Antiactivator protein ExsD helical hairpin" evidence="2">
    <location>
        <begin position="138"/>
        <end position="199"/>
    </location>
</feature>
<proteinExistence type="predicted"/>
<comment type="caution">
    <text evidence="4">The sequence shown here is derived from an EMBL/GenBank/DDBJ whole genome shotgun (WGS) entry which is preliminary data.</text>
</comment>
<evidence type="ECO:0000259" key="2">
    <source>
        <dbReference type="Pfam" id="PF20904"/>
    </source>
</evidence>
<dbReference type="Gene3D" id="1.20.1270.190">
    <property type="match status" value="2"/>
</dbReference>
<dbReference type="Gene3D" id="1.10.8.520">
    <property type="entry name" value="ExsD N-terminal domain-like"/>
    <property type="match status" value="1"/>
</dbReference>
<dbReference type="EMBL" id="JYLF01000003">
    <property type="protein sequence ID" value="KMN14275.1"/>
    <property type="molecule type" value="Genomic_DNA"/>
</dbReference>
<dbReference type="OrthoDB" id="7000051at2"/>
<dbReference type="PATRIC" id="fig|1608994.3.peg.2577"/>
<dbReference type="AlphaFoldDB" id="A0A0J6II19"/>
<organism evidence="4 5">
    <name type="scientific">Pseudomonas weihenstephanensis</name>
    <dbReference type="NCBI Taxonomy" id="1608994"/>
    <lineage>
        <taxon>Bacteria</taxon>
        <taxon>Pseudomonadati</taxon>
        <taxon>Pseudomonadota</taxon>
        <taxon>Gammaproteobacteria</taxon>
        <taxon>Pseudomonadales</taxon>
        <taxon>Pseudomonadaceae</taxon>
        <taxon>Pseudomonas</taxon>
    </lineage>
</organism>
<evidence type="ECO:0000259" key="3">
    <source>
        <dbReference type="Pfam" id="PF20905"/>
    </source>
</evidence>
<dbReference type="Pfam" id="PF20904">
    <property type="entry name" value="ExsD_M"/>
    <property type="match status" value="1"/>
</dbReference>
<gene>
    <name evidence="4" type="ORF">TU86_09785</name>
</gene>
<dbReference type="Pfam" id="PF16806">
    <property type="entry name" value="ExsD"/>
    <property type="match status" value="1"/>
</dbReference>
<evidence type="ECO:0000313" key="5">
    <source>
        <dbReference type="Proteomes" id="UP000036325"/>
    </source>
</evidence>
<sequence>MSQEDPNQSPRQGMFAGRRVSVVSQEARARGNVAGCISGKVYRDGDIISARQLMLMQRLLPREQLEQLFQSNWLQQRLARGMALERGDVQLVLSKAREQGANWCEWLGDRINLANPQTLIDWVLLPVYSWWESLFDEAIPSWRASLIEFETQARQLRIKAQFWRQANDADPQLVAHELAEVARRQVDTEIAMAELARKLGVISEQARHAWPNWHQGVAVLLADGKLDGFSPVPLALISLWEPLIKLDEDASAADAVQHWLHERSLCQAQDHFYWQGS</sequence>
<evidence type="ECO:0000259" key="1">
    <source>
        <dbReference type="Pfam" id="PF16806"/>
    </source>
</evidence>
<dbReference type="InterPro" id="IPR043102">
    <property type="entry name" value="ExsD_dom2"/>
</dbReference>